<comment type="subcellular location">
    <subcellularLocation>
        <location evidence="1">Membrane</location>
        <topology evidence="1">Multi-pass membrane protein</topology>
    </subcellularLocation>
</comment>
<evidence type="ECO:0000256" key="3">
    <source>
        <dbReference type="ARBA" id="ARBA00022553"/>
    </source>
</evidence>
<evidence type="ECO:0000256" key="1">
    <source>
        <dbReference type="ARBA" id="ARBA00004141"/>
    </source>
</evidence>
<keyword evidence="10" id="KW-1185">Reference proteome</keyword>
<dbReference type="PANTHER" id="PTHR31584">
    <property type="entry name" value="TUMOR PROTEIN P53-INDUCIBLE PROTEIN 11"/>
    <property type="match status" value="1"/>
</dbReference>
<keyword evidence="4 8" id="KW-0812">Transmembrane</keyword>
<reference evidence="9 10" key="1">
    <citation type="journal article" date="2023" name="Sci. Data">
        <title>Genome assembly of the Korean intertidal mud-creeper Batillaria attramentaria.</title>
        <authorList>
            <person name="Patra A.K."/>
            <person name="Ho P.T."/>
            <person name="Jun S."/>
            <person name="Lee S.J."/>
            <person name="Kim Y."/>
            <person name="Won Y.J."/>
        </authorList>
    </citation>
    <scope>NUCLEOTIDE SEQUENCE [LARGE SCALE GENOMIC DNA]</scope>
    <source>
        <strain evidence="9">Wonlab-2016</strain>
    </source>
</reference>
<dbReference type="EMBL" id="JACVVK020000180">
    <property type="protein sequence ID" value="KAK7486337.1"/>
    <property type="molecule type" value="Genomic_DNA"/>
</dbReference>
<dbReference type="PANTHER" id="PTHR31584:SF1">
    <property type="entry name" value="TUMOR PROTEIN P53-INDUCIBLE PROTEIN 11"/>
    <property type="match status" value="1"/>
</dbReference>
<evidence type="ECO:0000256" key="4">
    <source>
        <dbReference type="ARBA" id="ARBA00022692"/>
    </source>
</evidence>
<feature type="transmembrane region" description="Helical" evidence="8">
    <location>
        <begin position="138"/>
        <end position="159"/>
    </location>
</feature>
<feature type="transmembrane region" description="Helical" evidence="8">
    <location>
        <begin position="101"/>
        <end position="126"/>
    </location>
</feature>
<evidence type="ECO:0000256" key="5">
    <source>
        <dbReference type="ARBA" id="ARBA00022989"/>
    </source>
</evidence>
<evidence type="ECO:0000313" key="9">
    <source>
        <dbReference type="EMBL" id="KAK7486337.1"/>
    </source>
</evidence>
<dbReference type="GO" id="GO:0016020">
    <property type="term" value="C:membrane"/>
    <property type="evidence" value="ECO:0007669"/>
    <property type="project" value="UniProtKB-SubCell"/>
</dbReference>
<evidence type="ECO:0000256" key="6">
    <source>
        <dbReference type="ARBA" id="ARBA00023136"/>
    </source>
</evidence>
<gene>
    <name evidence="9" type="ORF">BaRGS_00022385</name>
</gene>
<name>A0ABD0KHF0_9CAEN</name>
<evidence type="ECO:0000256" key="7">
    <source>
        <dbReference type="ARBA" id="ARBA00032100"/>
    </source>
</evidence>
<dbReference type="AlphaFoldDB" id="A0ABD0KHF0"/>
<dbReference type="Proteomes" id="UP001519460">
    <property type="component" value="Unassembled WGS sequence"/>
</dbReference>
<dbReference type="Pfam" id="PF14936">
    <property type="entry name" value="p53-inducible11"/>
    <property type="match status" value="1"/>
</dbReference>
<dbReference type="InterPro" id="IPR028266">
    <property type="entry name" value="TP53I11"/>
</dbReference>
<evidence type="ECO:0000313" key="10">
    <source>
        <dbReference type="Proteomes" id="UP001519460"/>
    </source>
</evidence>
<feature type="non-terminal residue" evidence="9">
    <location>
        <position position="1"/>
    </location>
</feature>
<sequence length="247" mass="27480">KLSSSDLHSRLKTRKVLGVGETDDGDVHRSKLSQILGHSDQLYVRLPWGLRAWQFILALSFTVVSLWALIMPSQLFDVTFETDEALSLFHWNSLNVSDRDVIRAALLSSIVYFMLQIIATVSLYDIRVLLDVSSSHSVYCYVSVAMCLSVCTVAALSSVPMREILPLNAMLCHVARLGAAGLSGFLYWTLSLTFCSVVTWDGIKQNASWLQAFRLTSALISTLFYHVVGCKTVSLKKQPQPNKDSSE</sequence>
<keyword evidence="6 8" id="KW-0472">Membrane</keyword>
<accession>A0ABD0KHF0</accession>
<feature type="transmembrane region" description="Helical" evidence="8">
    <location>
        <begin position="52"/>
        <end position="70"/>
    </location>
</feature>
<protein>
    <recommendedName>
        <fullName evidence="2">Tumor protein p53-inducible protein 11</fullName>
    </recommendedName>
    <alternativeName>
        <fullName evidence="7">p53-induced gene 11 protein</fullName>
    </alternativeName>
</protein>
<keyword evidence="3" id="KW-0597">Phosphoprotein</keyword>
<organism evidence="9 10">
    <name type="scientific">Batillaria attramentaria</name>
    <dbReference type="NCBI Taxonomy" id="370345"/>
    <lineage>
        <taxon>Eukaryota</taxon>
        <taxon>Metazoa</taxon>
        <taxon>Spiralia</taxon>
        <taxon>Lophotrochozoa</taxon>
        <taxon>Mollusca</taxon>
        <taxon>Gastropoda</taxon>
        <taxon>Caenogastropoda</taxon>
        <taxon>Sorbeoconcha</taxon>
        <taxon>Cerithioidea</taxon>
        <taxon>Batillariidae</taxon>
        <taxon>Batillaria</taxon>
    </lineage>
</organism>
<evidence type="ECO:0000256" key="2">
    <source>
        <dbReference type="ARBA" id="ARBA00019449"/>
    </source>
</evidence>
<keyword evidence="5 8" id="KW-1133">Transmembrane helix</keyword>
<evidence type="ECO:0000256" key="8">
    <source>
        <dbReference type="SAM" id="Phobius"/>
    </source>
</evidence>
<proteinExistence type="predicted"/>
<comment type="caution">
    <text evidence="9">The sequence shown here is derived from an EMBL/GenBank/DDBJ whole genome shotgun (WGS) entry which is preliminary data.</text>
</comment>
<feature type="transmembrane region" description="Helical" evidence="8">
    <location>
        <begin position="179"/>
        <end position="200"/>
    </location>
</feature>